<evidence type="ECO:0000313" key="3">
    <source>
        <dbReference type="EMBL" id="MBO8437412.1"/>
    </source>
</evidence>
<keyword evidence="1" id="KW-0732">Signal</keyword>
<protein>
    <submittedName>
        <fullName evidence="3">Outer membrane beta-barrel protein</fullName>
    </submittedName>
</protein>
<dbReference type="AlphaFoldDB" id="A0A9D9E298"/>
<gene>
    <name evidence="3" type="ORF">IAC54_00740</name>
</gene>
<feature type="domain" description="Outer membrane protein beta-barrel" evidence="2">
    <location>
        <begin position="31"/>
        <end position="183"/>
    </location>
</feature>
<organism evidence="3 4">
    <name type="scientific">Candidatus Caccoplasma merdipullorum</name>
    <dbReference type="NCBI Taxonomy" id="2840718"/>
    <lineage>
        <taxon>Bacteria</taxon>
        <taxon>Pseudomonadati</taxon>
        <taxon>Bacteroidota</taxon>
        <taxon>Bacteroidia</taxon>
        <taxon>Bacteroidales</taxon>
        <taxon>Bacteroidaceae</taxon>
        <taxon>Bacteroidaceae incertae sedis</taxon>
        <taxon>Candidatus Caccoplasma</taxon>
    </lineage>
</organism>
<dbReference type="EMBL" id="JADIMW010000006">
    <property type="protein sequence ID" value="MBO8437412.1"/>
    <property type="molecule type" value="Genomic_DNA"/>
</dbReference>
<sequence length="207" mass="22658">MKRTLFVSVLALMLSFGLSSGAFAWDKGDSGFGVRSGINIVTITNFNAKAGFHVGGLYRLKIAKNHPLYFEPGLFYQLKGGNTSQPGGVKIKSTLSFLEIQMPFGYRLDINDKWAIEPLFGPYMAIGVAGKSKLSFQGHTNSVNIFGDRGGLNRFDFGMKVAVNVLVNKVCFGAGYDAGMINMVKNYQQGNPKSRMVSFYLTAGYNF</sequence>
<dbReference type="InterPro" id="IPR025665">
    <property type="entry name" value="Beta-barrel_OMP_2"/>
</dbReference>
<evidence type="ECO:0000256" key="1">
    <source>
        <dbReference type="SAM" id="SignalP"/>
    </source>
</evidence>
<proteinExistence type="predicted"/>
<evidence type="ECO:0000313" key="4">
    <source>
        <dbReference type="Proteomes" id="UP000823636"/>
    </source>
</evidence>
<name>A0A9D9E298_9BACT</name>
<dbReference type="Pfam" id="PF13568">
    <property type="entry name" value="OMP_b-brl_2"/>
    <property type="match status" value="1"/>
</dbReference>
<feature type="signal peptide" evidence="1">
    <location>
        <begin position="1"/>
        <end position="24"/>
    </location>
</feature>
<reference evidence="3" key="1">
    <citation type="submission" date="2020-10" db="EMBL/GenBank/DDBJ databases">
        <authorList>
            <person name="Gilroy R."/>
        </authorList>
    </citation>
    <scope>NUCLEOTIDE SEQUENCE</scope>
    <source>
        <strain evidence="3">G3-4614</strain>
    </source>
</reference>
<reference evidence="3" key="2">
    <citation type="journal article" date="2021" name="PeerJ">
        <title>Extensive microbial diversity within the chicken gut microbiome revealed by metagenomics and culture.</title>
        <authorList>
            <person name="Gilroy R."/>
            <person name="Ravi A."/>
            <person name="Getino M."/>
            <person name="Pursley I."/>
            <person name="Horton D.L."/>
            <person name="Alikhan N.F."/>
            <person name="Baker D."/>
            <person name="Gharbi K."/>
            <person name="Hall N."/>
            <person name="Watson M."/>
            <person name="Adriaenssens E.M."/>
            <person name="Foster-Nyarko E."/>
            <person name="Jarju S."/>
            <person name="Secka A."/>
            <person name="Antonio M."/>
            <person name="Oren A."/>
            <person name="Chaudhuri R.R."/>
            <person name="La Ragione R."/>
            <person name="Hildebrand F."/>
            <person name="Pallen M.J."/>
        </authorList>
    </citation>
    <scope>NUCLEOTIDE SEQUENCE</scope>
    <source>
        <strain evidence="3">G3-4614</strain>
    </source>
</reference>
<dbReference type="Proteomes" id="UP000823636">
    <property type="component" value="Unassembled WGS sequence"/>
</dbReference>
<feature type="chain" id="PRO_5038564373" evidence="1">
    <location>
        <begin position="25"/>
        <end position="207"/>
    </location>
</feature>
<evidence type="ECO:0000259" key="2">
    <source>
        <dbReference type="Pfam" id="PF13568"/>
    </source>
</evidence>
<comment type="caution">
    <text evidence="3">The sequence shown here is derived from an EMBL/GenBank/DDBJ whole genome shotgun (WGS) entry which is preliminary data.</text>
</comment>
<accession>A0A9D9E298</accession>